<dbReference type="RefSeq" id="WP_182161820.1">
    <property type="nucleotide sequence ID" value="NZ_JACFXV010000031.1"/>
</dbReference>
<reference evidence="6 7" key="1">
    <citation type="submission" date="2020-07" db="EMBL/GenBank/DDBJ databases">
        <title>Stappia sp., F7233, whole genome shotgun sequencing project.</title>
        <authorList>
            <person name="Jiang S."/>
            <person name="Liu Z.W."/>
            <person name="Du Z.J."/>
        </authorList>
    </citation>
    <scope>NUCLEOTIDE SEQUENCE [LARGE SCALE GENOMIC DNA]</scope>
    <source>
        <strain evidence="6 7">F7233</strain>
    </source>
</reference>
<dbReference type="SUPFAM" id="SSF53613">
    <property type="entry name" value="Ribokinase-like"/>
    <property type="match status" value="1"/>
</dbReference>
<protein>
    <submittedName>
        <fullName evidence="6">Sugar kinase</fullName>
    </submittedName>
</protein>
<dbReference type="InterPro" id="IPR029056">
    <property type="entry name" value="Ribokinase-like"/>
</dbReference>
<dbReference type="PANTHER" id="PTHR10584">
    <property type="entry name" value="SUGAR KINASE"/>
    <property type="match status" value="1"/>
</dbReference>
<dbReference type="PANTHER" id="PTHR10584:SF157">
    <property type="entry name" value="SULFOFRUCTOSE KINASE"/>
    <property type="match status" value="1"/>
</dbReference>
<organism evidence="6 7">
    <name type="scientific">Stappia albiluteola</name>
    <dbReference type="NCBI Taxonomy" id="2758565"/>
    <lineage>
        <taxon>Bacteria</taxon>
        <taxon>Pseudomonadati</taxon>
        <taxon>Pseudomonadota</taxon>
        <taxon>Alphaproteobacteria</taxon>
        <taxon>Hyphomicrobiales</taxon>
        <taxon>Stappiaceae</taxon>
        <taxon>Stappia</taxon>
    </lineage>
</organism>
<dbReference type="AlphaFoldDB" id="A0A839A8S4"/>
<evidence type="ECO:0000313" key="6">
    <source>
        <dbReference type="EMBL" id="MBA5775923.1"/>
    </source>
</evidence>
<dbReference type="Pfam" id="PF00294">
    <property type="entry name" value="PfkB"/>
    <property type="match status" value="1"/>
</dbReference>
<keyword evidence="3 4" id="KW-0418">Kinase</keyword>
<gene>
    <name evidence="6" type="ORF">H2509_02145</name>
</gene>
<sequence length="298" mass="31516">MTAVLIAGIAVIDFVLTLDEMPRRAEKYRAREAAIVGGGCAANAAVAVARLGGQALLAARLGDDPIGDLILKDIDAEGVDCRLVRREKGRRSSFSSILLDRDGERQIVNYRDETMEKGAGWLTGSSVPEFDAALADTRWPDGAEAVMRLARERGKPGVMDVEAPTRIAGDALRLATHLAFSEQGLAEFSGGADLAAGLKRARAETGAFVCVTRGGDGVSWLEGDMVRTMPAFRIPVADTLGAGDVWHGAFALALGNGEDEVAAMRFANAAAAIKCSRFGGRSGAPSRIEVQEFLKERA</sequence>
<dbReference type="GO" id="GO:0006796">
    <property type="term" value="P:phosphate-containing compound metabolic process"/>
    <property type="evidence" value="ECO:0007669"/>
    <property type="project" value="UniProtKB-ARBA"/>
</dbReference>
<name>A0A839A8S4_9HYPH</name>
<evidence type="ECO:0000256" key="3">
    <source>
        <dbReference type="ARBA" id="ARBA00022777"/>
    </source>
</evidence>
<dbReference type="PROSITE" id="PS00584">
    <property type="entry name" value="PFKB_KINASES_2"/>
    <property type="match status" value="1"/>
</dbReference>
<dbReference type="PRINTS" id="PR00990">
    <property type="entry name" value="RIBOKINASE"/>
</dbReference>
<keyword evidence="2 4" id="KW-0808">Transferase</keyword>
<dbReference type="InterPro" id="IPR002173">
    <property type="entry name" value="Carboh/pur_kinase_PfkB_CS"/>
</dbReference>
<evidence type="ECO:0000259" key="5">
    <source>
        <dbReference type="Pfam" id="PF00294"/>
    </source>
</evidence>
<keyword evidence="7" id="KW-1185">Reference proteome</keyword>
<dbReference type="InterPro" id="IPR011611">
    <property type="entry name" value="PfkB_dom"/>
</dbReference>
<evidence type="ECO:0000256" key="4">
    <source>
        <dbReference type="RuleBase" id="RU003704"/>
    </source>
</evidence>
<proteinExistence type="inferred from homology"/>
<dbReference type="Gene3D" id="3.40.1190.20">
    <property type="match status" value="1"/>
</dbReference>
<accession>A0A839A8S4</accession>
<feature type="domain" description="Carbohydrate kinase PfkB" evidence="5">
    <location>
        <begin position="1"/>
        <end position="286"/>
    </location>
</feature>
<dbReference type="Proteomes" id="UP000541109">
    <property type="component" value="Unassembled WGS sequence"/>
</dbReference>
<dbReference type="EMBL" id="JACFXV010000031">
    <property type="protein sequence ID" value="MBA5775923.1"/>
    <property type="molecule type" value="Genomic_DNA"/>
</dbReference>
<comment type="similarity">
    <text evidence="1 4">Belongs to the carbohydrate kinase PfkB family.</text>
</comment>
<dbReference type="GO" id="GO:0016301">
    <property type="term" value="F:kinase activity"/>
    <property type="evidence" value="ECO:0007669"/>
    <property type="project" value="UniProtKB-KW"/>
</dbReference>
<evidence type="ECO:0000256" key="1">
    <source>
        <dbReference type="ARBA" id="ARBA00010688"/>
    </source>
</evidence>
<evidence type="ECO:0000313" key="7">
    <source>
        <dbReference type="Proteomes" id="UP000541109"/>
    </source>
</evidence>
<dbReference type="InterPro" id="IPR002139">
    <property type="entry name" value="Ribo/fructo_kinase"/>
</dbReference>
<dbReference type="GO" id="GO:0005829">
    <property type="term" value="C:cytosol"/>
    <property type="evidence" value="ECO:0007669"/>
    <property type="project" value="TreeGrafter"/>
</dbReference>
<evidence type="ECO:0000256" key="2">
    <source>
        <dbReference type="ARBA" id="ARBA00022679"/>
    </source>
</evidence>
<comment type="caution">
    <text evidence="6">The sequence shown here is derived from an EMBL/GenBank/DDBJ whole genome shotgun (WGS) entry which is preliminary data.</text>
</comment>